<dbReference type="InterPro" id="IPR009057">
    <property type="entry name" value="Homeodomain-like_sf"/>
</dbReference>
<dbReference type="Gene3D" id="3.30.450.40">
    <property type="match status" value="1"/>
</dbReference>
<evidence type="ECO:0000256" key="5">
    <source>
        <dbReference type="ARBA" id="ARBA00023159"/>
    </source>
</evidence>
<dbReference type="InterPro" id="IPR025944">
    <property type="entry name" value="Sigma_54_int_dom_CS"/>
</dbReference>
<dbReference type="Proteomes" id="UP000030111">
    <property type="component" value="Unassembled WGS sequence"/>
</dbReference>
<dbReference type="FunFam" id="3.40.50.300:FF:000006">
    <property type="entry name" value="DNA-binding transcriptional regulator NtrC"/>
    <property type="match status" value="1"/>
</dbReference>
<dbReference type="PANTHER" id="PTHR32071:SF117">
    <property type="entry name" value="PTS-DEPENDENT DIHYDROXYACETONE KINASE OPERON REGULATORY PROTEIN-RELATED"/>
    <property type="match status" value="1"/>
</dbReference>
<dbReference type="GO" id="GO:0003677">
    <property type="term" value="F:DNA binding"/>
    <property type="evidence" value="ECO:0007669"/>
    <property type="project" value="UniProtKB-KW"/>
</dbReference>
<evidence type="ECO:0000256" key="1">
    <source>
        <dbReference type="ARBA" id="ARBA00022741"/>
    </source>
</evidence>
<evidence type="ECO:0000256" key="6">
    <source>
        <dbReference type="ARBA" id="ARBA00023163"/>
    </source>
</evidence>
<dbReference type="InterPro" id="IPR029016">
    <property type="entry name" value="GAF-like_dom_sf"/>
</dbReference>
<evidence type="ECO:0000256" key="2">
    <source>
        <dbReference type="ARBA" id="ARBA00022840"/>
    </source>
</evidence>
<dbReference type="SUPFAM" id="SSF52540">
    <property type="entry name" value="P-loop containing nucleoside triphosphate hydrolases"/>
    <property type="match status" value="1"/>
</dbReference>
<keyword evidence="5" id="KW-0010">Activator</keyword>
<dbReference type="PROSITE" id="PS00675">
    <property type="entry name" value="SIGMA54_INTERACT_1"/>
    <property type="match status" value="1"/>
</dbReference>
<dbReference type="SMART" id="SM00382">
    <property type="entry name" value="AAA"/>
    <property type="match status" value="1"/>
</dbReference>
<dbReference type="Gene3D" id="1.10.10.60">
    <property type="entry name" value="Homeodomain-like"/>
    <property type="match status" value="1"/>
</dbReference>
<feature type="domain" description="Sigma-54 factor interaction" evidence="7">
    <location>
        <begin position="199"/>
        <end position="428"/>
    </location>
</feature>
<reference evidence="8 9" key="1">
    <citation type="submission" date="2013-09" db="EMBL/GenBank/DDBJ databases">
        <authorList>
            <person name="Zeng Z."/>
            <person name="Chen C."/>
        </authorList>
    </citation>
    <scope>NUCLEOTIDE SEQUENCE [LARGE SCALE GENOMIC DNA]</scope>
    <source>
        <strain evidence="8 9">WB 4.1-42</strain>
    </source>
</reference>
<dbReference type="InterPro" id="IPR003593">
    <property type="entry name" value="AAA+_ATPase"/>
</dbReference>
<keyword evidence="2" id="KW-0067">ATP-binding</keyword>
<proteinExistence type="predicted"/>
<dbReference type="EMBL" id="JRLY01000014">
    <property type="protein sequence ID" value="KGO91834.1"/>
    <property type="molecule type" value="Genomic_DNA"/>
</dbReference>
<dbReference type="PANTHER" id="PTHR32071">
    <property type="entry name" value="TRANSCRIPTIONAL REGULATORY PROTEIN"/>
    <property type="match status" value="1"/>
</dbReference>
<dbReference type="PROSITE" id="PS50045">
    <property type="entry name" value="SIGMA54_INTERACT_4"/>
    <property type="match status" value="1"/>
</dbReference>
<organism evidence="8 9">
    <name type="scientific">Flavobacterium subsaxonicum WB 4.1-42 = DSM 21790</name>
    <dbReference type="NCBI Taxonomy" id="1121898"/>
    <lineage>
        <taxon>Bacteria</taxon>
        <taxon>Pseudomonadati</taxon>
        <taxon>Bacteroidota</taxon>
        <taxon>Flavobacteriia</taxon>
        <taxon>Flavobacteriales</taxon>
        <taxon>Flavobacteriaceae</taxon>
        <taxon>Flavobacterium</taxon>
    </lineage>
</organism>
<dbReference type="Gene3D" id="1.10.8.60">
    <property type="match status" value="1"/>
</dbReference>
<evidence type="ECO:0000256" key="3">
    <source>
        <dbReference type="ARBA" id="ARBA00023015"/>
    </source>
</evidence>
<dbReference type="Gene3D" id="3.40.50.300">
    <property type="entry name" value="P-loop containing nucleotide triphosphate hydrolases"/>
    <property type="match status" value="1"/>
</dbReference>
<keyword evidence="9" id="KW-1185">Reference proteome</keyword>
<accession>A0A0A2MHQ7</accession>
<dbReference type="Pfam" id="PF00158">
    <property type="entry name" value="Sigma54_activat"/>
    <property type="match status" value="1"/>
</dbReference>
<dbReference type="InterPro" id="IPR058031">
    <property type="entry name" value="AAA_lid_NorR"/>
</dbReference>
<sequence>MIAHLKQREAQQSQLIAMSGALACVTTTKELNNVVNTIIKNTIGFSRFMICLESECQQVYKLFYHNNAVEYIKHKGDSYSKNMDIFNSVVNAPEPVILSRNDYRQTAGIPSCIQGAFQENIVTMVCCALPSKQYKGVLFIGFEKGTPQRNSLHLIKMLLVQLSITLANIILLEKIITVTPEAKTGALPATTETVNSMGIIGNSQPMHKVRSLIQLVSNTNSGVLIQGESGTGKELVANAVHYNSDRHSKPFIKINCAAIPHNLLESELFGHEKGSFTGAVAKKIGKFELAHTGTLFLDDVCEMPLELQVKLLRALQEKEIQRIGGTTTITVDTRIIAATNKDLQDQVTAGNFRADLFYRLNVFPINIPPLRERLDDLPHLVHFFINRYCTKNKRPVKTIAARALNALSMYHWPGNVRELEHAIERAVLLSPDKVIKDVPVGNQKPAAPAGGTTIIKPWNEFEKEYILTVLKFCKGKVSGPNGAASLLDIPPTTLNSKMEKLGIKKRHYLLD</sequence>
<dbReference type="Pfam" id="PF25601">
    <property type="entry name" value="AAA_lid_14"/>
    <property type="match status" value="1"/>
</dbReference>
<dbReference type="CDD" id="cd00009">
    <property type="entry name" value="AAA"/>
    <property type="match status" value="1"/>
</dbReference>
<comment type="caution">
    <text evidence="8">The sequence shown here is derived from an EMBL/GenBank/DDBJ whole genome shotgun (WGS) entry which is preliminary data.</text>
</comment>
<keyword evidence="3" id="KW-0805">Transcription regulation</keyword>
<dbReference type="eggNOG" id="COG3604">
    <property type="taxonomic scope" value="Bacteria"/>
</dbReference>
<dbReference type="InterPro" id="IPR002078">
    <property type="entry name" value="Sigma_54_int"/>
</dbReference>
<name>A0A0A2MHQ7_9FLAO</name>
<dbReference type="AlphaFoldDB" id="A0A0A2MHQ7"/>
<dbReference type="PROSITE" id="PS51257">
    <property type="entry name" value="PROKAR_LIPOPROTEIN"/>
    <property type="match status" value="1"/>
</dbReference>
<dbReference type="STRING" id="1121898.GCA_000422725_00084"/>
<protein>
    <recommendedName>
        <fullName evidence="7">Sigma-54 factor interaction domain-containing protein</fullName>
    </recommendedName>
</protein>
<dbReference type="GO" id="GO:0005524">
    <property type="term" value="F:ATP binding"/>
    <property type="evidence" value="ECO:0007669"/>
    <property type="project" value="UniProtKB-KW"/>
</dbReference>
<evidence type="ECO:0000313" key="9">
    <source>
        <dbReference type="Proteomes" id="UP000030111"/>
    </source>
</evidence>
<keyword evidence="1" id="KW-0547">Nucleotide-binding</keyword>
<dbReference type="SUPFAM" id="SSF46689">
    <property type="entry name" value="Homeodomain-like"/>
    <property type="match status" value="1"/>
</dbReference>
<keyword evidence="4" id="KW-0238">DNA-binding</keyword>
<gene>
    <name evidence="8" type="ORF">Q766_15420</name>
</gene>
<evidence type="ECO:0000256" key="4">
    <source>
        <dbReference type="ARBA" id="ARBA00023125"/>
    </source>
</evidence>
<evidence type="ECO:0000259" key="7">
    <source>
        <dbReference type="PROSITE" id="PS50045"/>
    </source>
</evidence>
<dbReference type="InterPro" id="IPR027417">
    <property type="entry name" value="P-loop_NTPase"/>
</dbReference>
<evidence type="ECO:0000313" key="8">
    <source>
        <dbReference type="EMBL" id="KGO91834.1"/>
    </source>
</evidence>
<dbReference type="GO" id="GO:0006355">
    <property type="term" value="P:regulation of DNA-templated transcription"/>
    <property type="evidence" value="ECO:0007669"/>
    <property type="project" value="InterPro"/>
</dbReference>
<keyword evidence="6" id="KW-0804">Transcription</keyword>
<dbReference type="PROSITE" id="PS00688">
    <property type="entry name" value="SIGMA54_INTERACT_3"/>
    <property type="match status" value="1"/>
</dbReference>
<dbReference type="InterPro" id="IPR025662">
    <property type="entry name" value="Sigma_54_int_dom_ATP-bd_1"/>
</dbReference>